<proteinExistence type="predicted"/>
<protein>
    <submittedName>
        <fullName evidence="1">Uncharacterized protein</fullName>
    </submittedName>
</protein>
<feature type="non-terminal residue" evidence="1">
    <location>
        <position position="96"/>
    </location>
</feature>
<dbReference type="AlphaFoldDB" id="A0A0C2SMG5"/>
<sequence length="96" mass="10777">MHPHRNDSAPFNERNPGALVVLSAYHGPMLLFDLSYWTDGMYGQPGKGMIDDLPKYKITNSIRFQGTRFGVWGSPSSDPPEINVVMVDIRSFMLSC</sequence>
<dbReference type="EMBL" id="KN818249">
    <property type="protein sequence ID" value="KIL64430.1"/>
    <property type="molecule type" value="Genomic_DNA"/>
</dbReference>
<dbReference type="InParanoid" id="A0A0C2SMG5"/>
<name>A0A0C2SMG5_AMAMK</name>
<dbReference type="Proteomes" id="UP000054549">
    <property type="component" value="Unassembled WGS sequence"/>
</dbReference>
<dbReference type="HOGENOM" id="CLU_2365171_0_0_1"/>
<accession>A0A0C2SMG5</accession>
<gene>
    <name evidence="1" type="ORF">M378DRAFT_163182</name>
</gene>
<keyword evidence="2" id="KW-1185">Reference proteome</keyword>
<reference evidence="1 2" key="1">
    <citation type="submission" date="2014-04" db="EMBL/GenBank/DDBJ databases">
        <title>Evolutionary Origins and Diversification of the Mycorrhizal Mutualists.</title>
        <authorList>
            <consortium name="DOE Joint Genome Institute"/>
            <consortium name="Mycorrhizal Genomics Consortium"/>
            <person name="Kohler A."/>
            <person name="Kuo A."/>
            <person name="Nagy L.G."/>
            <person name="Floudas D."/>
            <person name="Copeland A."/>
            <person name="Barry K.W."/>
            <person name="Cichocki N."/>
            <person name="Veneault-Fourrey C."/>
            <person name="LaButti K."/>
            <person name="Lindquist E.A."/>
            <person name="Lipzen A."/>
            <person name="Lundell T."/>
            <person name="Morin E."/>
            <person name="Murat C."/>
            <person name="Riley R."/>
            <person name="Ohm R."/>
            <person name="Sun H."/>
            <person name="Tunlid A."/>
            <person name="Henrissat B."/>
            <person name="Grigoriev I.V."/>
            <person name="Hibbett D.S."/>
            <person name="Martin F."/>
        </authorList>
    </citation>
    <scope>NUCLEOTIDE SEQUENCE [LARGE SCALE GENOMIC DNA]</scope>
    <source>
        <strain evidence="1 2">Koide BX008</strain>
    </source>
</reference>
<evidence type="ECO:0000313" key="1">
    <source>
        <dbReference type="EMBL" id="KIL64430.1"/>
    </source>
</evidence>
<evidence type="ECO:0000313" key="2">
    <source>
        <dbReference type="Proteomes" id="UP000054549"/>
    </source>
</evidence>
<organism evidence="1 2">
    <name type="scientific">Amanita muscaria (strain Koide BX008)</name>
    <dbReference type="NCBI Taxonomy" id="946122"/>
    <lineage>
        <taxon>Eukaryota</taxon>
        <taxon>Fungi</taxon>
        <taxon>Dikarya</taxon>
        <taxon>Basidiomycota</taxon>
        <taxon>Agaricomycotina</taxon>
        <taxon>Agaricomycetes</taxon>
        <taxon>Agaricomycetidae</taxon>
        <taxon>Agaricales</taxon>
        <taxon>Pluteineae</taxon>
        <taxon>Amanitaceae</taxon>
        <taxon>Amanita</taxon>
    </lineage>
</organism>